<dbReference type="STRING" id="740709.A10D4_08959"/>
<reference evidence="2 3" key="1">
    <citation type="journal article" date="2012" name="J. Bacteriol.">
        <title>Genome Sequence of Idiomarina xiamenensis Type Strain 10-D-4.</title>
        <authorList>
            <person name="Lai Q."/>
            <person name="Wang L."/>
            <person name="Wang W."/>
            <person name="Shao Z."/>
        </authorList>
    </citation>
    <scope>NUCLEOTIDE SEQUENCE [LARGE SCALE GENOMIC DNA]</scope>
    <source>
        <strain evidence="2 3">10-D-4</strain>
    </source>
</reference>
<protein>
    <recommendedName>
        <fullName evidence="4">PilZ domain-containing protein</fullName>
    </recommendedName>
</protein>
<evidence type="ECO:0000313" key="2">
    <source>
        <dbReference type="EMBL" id="EKE82957.1"/>
    </source>
</evidence>
<organism evidence="2 3">
    <name type="scientific">Idiomarina xiamenensis 10-D-4</name>
    <dbReference type="NCBI Taxonomy" id="740709"/>
    <lineage>
        <taxon>Bacteria</taxon>
        <taxon>Pseudomonadati</taxon>
        <taxon>Pseudomonadota</taxon>
        <taxon>Gammaproteobacteria</taxon>
        <taxon>Alteromonadales</taxon>
        <taxon>Idiomarinaceae</taxon>
        <taxon>Idiomarina</taxon>
    </lineage>
</organism>
<evidence type="ECO:0000313" key="3">
    <source>
        <dbReference type="Proteomes" id="UP000014115"/>
    </source>
</evidence>
<dbReference type="OrthoDB" id="5890620at2"/>
<evidence type="ECO:0008006" key="4">
    <source>
        <dbReference type="Google" id="ProtNLM"/>
    </source>
</evidence>
<accession>K2K8R6</accession>
<feature type="compositionally biased region" description="Basic and acidic residues" evidence="1">
    <location>
        <begin position="200"/>
        <end position="220"/>
    </location>
</feature>
<keyword evidence="3" id="KW-1185">Reference proteome</keyword>
<dbReference type="AlphaFoldDB" id="K2K8R6"/>
<dbReference type="RefSeq" id="WP_008489053.1">
    <property type="nucleotide sequence ID" value="NZ_AMRG01000010.1"/>
</dbReference>
<dbReference type="Proteomes" id="UP000014115">
    <property type="component" value="Unassembled WGS sequence"/>
</dbReference>
<dbReference type="eggNOG" id="ENOG5032S61">
    <property type="taxonomic scope" value="Bacteria"/>
</dbReference>
<dbReference type="EMBL" id="AMRG01000010">
    <property type="protein sequence ID" value="EKE82957.1"/>
    <property type="molecule type" value="Genomic_DNA"/>
</dbReference>
<sequence>MKQTSEQSNQAPIDEQQLREQFDEYFMVQQPFTVTLEPVNAAQVPAPHAFIDDIPEVFILASDMQQGDQATLSRLRYENERLAPLFDIVQQQSQRLNIMLGYLLRHQQDAAQQYQGIAFGAGGIRVHSDKPLQVGATFRCKLFIQEDAIALYSYVYVLDSQSADEAGLSQTALAFVRIREDDQELIIRASLHSQSRQLKQRAEQKRLQQSDAVVDDKHTEQPLNNEE</sequence>
<feature type="region of interest" description="Disordered" evidence="1">
    <location>
        <begin position="198"/>
        <end position="227"/>
    </location>
</feature>
<dbReference type="PATRIC" id="fig|740709.3.peg.1812"/>
<name>K2K8R6_9GAMM</name>
<comment type="caution">
    <text evidence="2">The sequence shown here is derived from an EMBL/GenBank/DDBJ whole genome shotgun (WGS) entry which is preliminary data.</text>
</comment>
<gene>
    <name evidence="2" type="ORF">A10D4_08959</name>
</gene>
<proteinExistence type="predicted"/>
<evidence type="ECO:0000256" key="1">
    <source>
        <dbReference type="SAM" id="MobiDB-lite"/>
    </source>
</evidence>